<gene>
    <name evidence="2" type="ORF">CW362_04520</name>
</gene>
<dbReference type="Proteomes" id="UP000236178">
    <property type="component" value="Unassembled WGS sequence"/>
</dbReference>
<feature type="region of interest" description="Disordered" evidence="1">
    <location>
        <begin position="1"/>
        <end position="56"/>
    </location>
</feature>
<name>A0A2I0SWG6_9ACTN</name>
<keyword evidence="3" id="KW-1185">Reference proteome</keyword>
<dbReference type="AlphaFoldDB" id="A0A2I0SWG6"/>
<evidence type="ECO:0000313" key="2">
    <source>
        <dbReference type="EMBL" id="PKT74223.1"/>
    </source>
</evidence>
<evidence type="ECO:0008006" key="4">
    <source>
        <dbReference type="Google" id="ProtNLM"/>
    </source>
</evidence>
<dbReference type="RefSeq" id="WP_103548022.1">
    <property type="nucleotide sequence ID" value="NZ_KZ626844.1"/>
</dbReference>
<accession>A0A2I0SWG6</accession>
<proteinExistence type="predicted"/>
<feature type="compositionally biased region" description="Acidic residues" evidence="1">
    <location>
        <begin position="36"/>
        <end position="45"/>
    </location>
</feature>
<organism evidence="2 3">
    <name type="scientific">Streptomyces populi</name>
    <dbReference type="NCBI Taxonomy" id="2058924"/>
    <lineage>
        <taxon>Bacteria</taxon>
        <taxon>Bacillati</taxon>
        <taxon>Actinomycetota</taxon>
        <taxon>Actinomycetes</taxon>
        <taxon>Kitasatosporales</taxon>
        <taxon>Streptomycetaceae</taxon>
        <taxon>Streptomyces</taxon>
    </lineage>
</organism>
<comment type="caution">
    <text evidence="2">The sequence shown here is derived from an EMBL/GenBank/DDBJ whole genome shotgun (WGS) entry which is preliminary data.</text>
</comment>
<reference evidence="2 3" key="1">
    <citation type="submission" date="2017-12" db="EMBL/GenBank/DDBJ databases">
        <title>Streptomyces populusis sp. nov., a novel endophytic actinobacterium isolated from stems of Populus adenopoda Maxim.</title>
        <authorList>
            <person name="Wang Z."/>
        </authorList>
    </citation>
    <scope>NUCLEOTIDE SEQUENCE [LARGE SCALE GENOMIC DNA]</scope>
    <source>
        <strain evidence="2 3">A249</strain>
    </source>
</reference>
<sequence>MTVDPTDPATFDDQFREVPDTETPEADAAEQSAELDPVDDVDLEPPGDRLNADDADLAEQARVVRLNEDDYR</sequence>
<evidence type="ECO:0000313" key="3">
    <source>
        <dbReference type="Proteomes" id="UP000236178"/>
    </source>
</evidence>
<dbReference type="EMBL" id="PJOS01000005">
    <property type="protein sequence ID" value="PKT74223.1"/>
    <property type="molecule type" value="Genomic_DNA"/>
</dbReference>
<evidence type="ECO:0000256" key="1">
    <source>
        <dbReference type="SAM" id="MobiDB-lite"/>
    </source>
</evidence>
<dbReference type="OrthoDB" id="3398488at2"/>
<protein>
    <recommendedName>
        <fullName evidence="4">DUF5709 domain-containing protein</fullName>
    </recommendedName>
</protein>